<dbReference type="PANTHER" id="PTHR45900:SF4">
    <property type="entry name" value="DNA REPAIR PROTEIN RECA HOMOLOG 2, MITOCHONDRIAL"/>
    <property type="match status" value="1"/>
</dbReference>
<dbReference type="InterPro" id="IPR049428">
    <property type="entry name" value="RecA-like_N"/>
</dbReference>
<evidence type="ECO:0000256" key="1">
    <source>
        <dbReference type="ARBA" id="ARBA00022741"/>
    </source>
</evidence>
<feature type="region of interest" description="Disordered" evidence="4">
    <location>
        <begin position="66"/>
        <end position="97"/>
    </location>
</feature>
<evidence type="ECO:0000256" key="3">
    <source>
        <dbReference type="ARBA" id="ARBA00023172"/>
    </source>
</evidence>
<evidence type="ECO:0000256" key="4">
    <source>
        <dbReference type="SAM" id="MobiDB-lite"/>
    </source>
</evidence>
<dbReference type="AlphaFoldDB" id="A0AAN8ZU13"/>
<accession>A0AAN8ZU13</accession>
<feature type="domain" description="RecA-like N-terminal" evidence="5">
    <location>
        <begin position="19"/>
        <end position="69"/>
    </location>
</feature>
<evidence type="ECO:0000313" key="6">
    <source>
        <dbReference type="EMBL" id="KAK6945240.1"/>
    </source>
</evidence>
<organism evidence="6 7">
    <name type="scientific">Dillenia turbinata</name>
    <dbReference type="NCBI Taxonomy" id="194707"/>
    <lineage>
        <taxon>Eukaryota</taxon>
        <taxon>Viridiplantae</taxon>
        <taxon>Streptophyta</taxon>
        <taxon>Embryophyta</taxon>
        <taxon>Tracheophyta</taxon>
        <taxon>Spermatophyta</taxon>
        <taxon>Magnoliopsida</taxon>
        <taxon>eudicotyledons</taxon>
        <taxon>Gunneridae</taxon>
        <taxon>Pentapetalae</taxon>
        <taxon>Dilleniales</taxon>
        <taxon>Dilleniaceae</taxon>
        <taxon>Dillenia</taxon>
    </lineage>
</organism>
<evidence type="ECO:0000259" key="5">
    <source>
        <dbReference type="Pfam" id="PF00154"/>
    </source>
</evidence>
<dbReference type="InterPro" id="IPR013765">
    <property type="entry name" value="DNA_recomb/repair_RecA"/>
</dbReference>
<dbReference type="GO" id="GO:0003697">
    <property type="term" value="F:single-stranded DNA binding"/>
    <property type="evidence" value="ECO:0007669"/>
    <property type="project" value="InterPro"/>
</dbReference>
<evidence type="ECO:0000313" key="7">
    <source>
        <dbReference type="Proteomes" id="UP001370490"/>
    </source>
</evidence>
<keyword evidence="1" id="KW-0547">Nucleotide-binding</keyword>
<keyword evidence="7" id="KW-1185">Reference proteome</keyword>
<dbReference type="GO" id="GO:0006310">
    <property type="term" value="P:DNA recombination"/>
    <property type="evidence" value="ECO:0007669"/>
    <property type="project" value="UniProtKB-KW"/>
</dbReference>
<dbReference type="Pfam" id="PF00154">
    <property type="entry name" value="RecA_N"/>
    <property type="match status" value="1"/>
</dbReference>
<dbReference type="GO" id="GO:0006281">
    <property type="term" value="P:DNA repair"/>
    <property type="evidence" value="ECO:0007669"/>
    <property type="project" value="InterPro"/>
</dbReference>
<name>A0AAN8ZU13_9MAGN</name>
<protein>
    <submittedName>
        <fullName evidence="6">DNA recombination and repair protein RecA</fullName>
    </submittedName>
</protein>
<keyword evidence="2" id="KW-0067">ATP-binding</keyword>
<dbReference type="EMBL" id="JBAMMX010000003">
    <property type="protein sequence ID" value="KAK6945240.1"/>
    <property type="molecule type" value="Genomic_DNA"/>
</dbReference>
<keyword evidence="3" id="KW-0233">DNA recombination</keyword>
<dbReference type="Proteomes" id="UP001370490">
    <property type="component" value="Unassembled WGS sequence"/>
</dbReference>
<reference evidence="6 7" key="1">
    <citation type="submission" date="2023-12" db="EMBL/GenBank/DDBJ databases">
        <title>A high-quality genome assembly for Dillenia turbinata (Dilleniales).</title>
        <authorList>
            <person name="Chanderbali A."/>
        </authorList>
    </citation>
    <scope>NUCLEOTIDE SEQUENCE [LARGE SCALE GENOMIC DNA]</scope>
    <source>
        <strain evidence="6">LSX21</strain>
        <tissue evidence="6">Leaf</tissue>
    </source>
</reference>
<sequence length="97" mass="10681">MSEFDEVHNDAKVMEKGSALRLALSQLVGEFGKESMLSLQLRAPVISTGSLKLDLALGIGGLPKHRRIKRNNADKKTKAKPKKANKKSKVNEVRLTN</sequence>
<dbReference type="PANTHER" id="PTHR45900">
    <property type="entry name" value="RECA"/>
    <property type="match status" value="1"/>
</dbReference>
<comment type="caution">
    <text evidence="6">The sequence shown here is derived from an EMBL/GenBank/DDBJ whole genome shotgun (WGS) entry which is preliminary data.</text>
</comment>
<evidence type="ECO:0000256" key="2">
    <source>
        <dbReference type="ARBA" id="ARBA00022840"/>
    </source>
</evidence>
<proteinExistence type="predicted"/>
<feature type="compositionally biased region" description="Basic residues" evidence="4">
    <location>
        <begin position="77"/>
        <end position="88"/>
    </location>
</feature>
<gene>
    <name evidence="6" type="ORF">RJ641_026342</name>
</gene>
<dbReference type="GO" id="GO:0005524">
    <property type="term" value="F:ATP binding"/>
    <property type="evidence" value="ECO:0007669"/>
    <property type="project" value="UniProtKB-KW"/>
</dbReference>